<accession>A0A2P2NAE0</accession>
<protein>
    <submittedName>
        <fullName evidence="1">Uncharacterized protein</fullName>
    </submittedName>
</protein>
<evidence type="ECO:0000313" key="1">
    <source>
        <dbReference type="EMBL" id="MBX39370.1"/>
    </source>
</evidence>
<dbReference type="EMBL" id="GGEC01058886">
    <property type="protein sequence ID" value="MBX39370.1"/>
    <property type="molecule type" value="Transcribed_RNA"/>
</dbReference>
<organism evidence="1">
    <name type="scientific">Rhizophora mucronata</name>
    <name type="common">Asiatic mangrove</name>
    <dbReference type="NCBI Taxonomy" id="61149"/>
    <lineage>
        <taxon>Eukaryota</taxon>
        <taxon>Viridiplantae</taxon>
        <taxon>Streptophyta</taxon>
        <taxon>Embryophyta</taxon>
        <taxon>Tracheophyta</taxon>
        <taxon>Spermatophyta</taxon>
        <taxon>Magnoliopsida</taxon>
        <taxon>eudicotyledons</taxon>
        <taxon>Gunneridae</taxon>
        <taxon>Pentapetalae</taxon>
        <taxon>rosids</taxon>
        <taxon>fabids</taxon>
        <taxon>Malpighiales</taxon>
        <taxon>Rhizophoraceae</taxon>
        <taxon>Rhizophora</taxon>
    </lineage>
</organism>
<reference evidence="1" key="1">
    <citation type="submission" date="2018-02" db="EMBL/GenBank/DDBJ databases">
        <title>Rhizophora mucronata_Transcriptome.</title>
        <authorList>
            <person name="Meera S.P."/>
            <person name="Sreeshan A."/>
            <person name="Augustine A."/>
        </authorList>
    </citation>
    <scope>NUCLEOTIDE SEQUENCE</scope>
    <source>
        <tissue evidence="1">Leaf</tissue>
    </source>
</reference>
<sequence length="49" mass="5920">MLVRSYWPLGWHTDIRNAELKIKLELRSGQLIQMQDPWLPNLYIRNAKI</sequence>
<name>A0A2P2NAE0_RHIMU</name>
<dbReference type="AlphaFoldDB" id="A0A2P2NAE0"/>
<proteinExistence type="predicted"/>